<dbReference type="GO" id="GO:0016491">
    <property type="term" value="F:oxidoreductase activity"/>
    <property type="evidence" value="ECO:0007669"/>
    <property type="project" value="UniProtKB-KW"/>
</dbReference>
<dbReference type="SUPFAM" id="SSF51735">
    <property type="entry name" value="NAD(P)-binding Rossmann-fold domains"/>
    <property type="match status" value="1"/>
</dbReference>
<evidence type="ECO:0000313" key="4">
    <source>
        <dbReference type="EMBL" id="MBB3982707.1"/>
    </source>
</evidence>
<comment type="similarity">
    <text evidence="1">Belongs to the short-chain dehydrogenases/reductases (SDR) family.</text>
</comment>
<dbReference type="PANTHER" id="PTHR24321:SF14">
    <property type="entry name" value="SHORT-CHAIN TYPE DEHYDROGENASE_REDUCTASE BLR2146-RELATED"/>
    <property type="match status" value="1"/>
</dbReference>
<dbReference type="NCBIfam" id="NF005559">
    <property type="entry name" value="PRK07231.1"/>
    <property type="match status" value="1"/>
</dbReference>
<dbReference type="Proteomes" id="UP000552757">
    <property type="component" value="Unassembled WGS sequence"/>
</dbReference>
<evidence type="ECO:0000313" key="5">
    <source>
        <dbReference type="Proteomes" id="UP000552757"/>
    </source>
</evidence>
<evidence type="ECO:0000256" key="2">
    <source>
        <dbReference type="ARBA" id="ARBA00023002"/>
    </source>
</evidence>
<sequence>MNRFAGKVAFVTGGAGGIGRAVVERLVAEGARVAVTDIVGEAAREVAAAHGNQAVGFALDIADEAAVKAAVDGTIEAFGQLDVLVNNAALTDMATMMADTDAVTIPNDVWDRTMHVNATGYLFCCRHAIPHIAQAGGGAIVNLASGSGMLGDSARIAYGASKAAVISMTRYMATQHGAQKIRCNAIAPGPIVTPHSRKVAGREFDIIARHMPMGELGEPADIAALVAFLGSAESRYINGQVIVIDGGMSAHHAHVMDMMDYAAGQKG</sequence>
<dbReference type="InterPro" id="IPR002347">
    <property type="entry name" value="SDR_fam"/>
</dbReference>
<keyword evidence="5" id="KW-1185">Reference proteome</keyword>
<name>A0A7W6DLC2_9SPHN</name>
<protein>
    <submittedName>
        <fullName evidence="4">NAD(P)-dependent dehydrogenase (Short-subunit alcohol dehydrogenase family)</fullName>
    </submittedName>
</protein>
<dbReference type="PRINTS" id="PR00081">
    <property type="entry name" value="GDHRDH"/>
</dbReference>
<dbReference type="FunFam" id="3.40.50.720:FF:000084">
    <property type="entry name" value="Short-chain dehydrogenase reductase"/>
    <property type="match status" value="1"/>
</dbReference>
<evidence type="ECO:0000256" key="1">
    <source>
        <dbReference type="ARBA" id="ARBA00006484"/>
    </source>
</evidence>
<dbReference type="CDD" id="cd05233">
    <property type="entry name" value="SDR_c"/>
    <property type="match status" value="1"/>
</dbReference>
<comment type="caution">
    <text evidence="4">The sequence shown here is derived from an EMBL/GenBank/DDBJ whole genome shotgun (WGS) entry which is preliminary data.</text>
</comment>
<keyword evidence="2" id="KW-0560">Oxidoreductase</keyword>
<dbReference type="PRINTS" id="PR00080">
    <property type="entry name" value="SDRFAMILY"/>
</dbReference>
<organism evidence="4 5">
    <name type="scientific">Sphingobium fontiphilum</name>
    <dbReference type="NCBI Taxonomy" id="944425"/>
    <lineage>
        <taxon>Bacteria</taxon>
        <taxon>Pseudomonadati</taxon>
        <taxon>Pseudomonadota</taxon>
        <taxon>Alphaproteobacteria</taxon>
        <taxon>Sphingomonadales</taxon>
        <taxon>Sphingomonadaceae</taxon>
        <taxon>Sphingobium</taxon>
    </lineage>
</organism>
<dbReference type="Gene3D" id="3.40.50.720">
    <property type="entry name" value="NAD(P)-binding Rossmann-like Domain"/>
    <property type="match status" value="1"/>
</dbReference>
<reference evidence="4 5" key="1">
    <citation type="submission" date="2020-08" db="EMBL/GenBank/DDBJ databases">
        <title>Genomic Encyclopedia of Type Strains, Phase IV (KMG-IV): sequencing the most valuable type-strain genomes for metagenomic binning, comparative biology and taxonomic classification.</title>
        <authorList>
            <person name="Goeker M."/>
        </authorList>
    </citation>
    <scope>NUCLEOTIDE SEQUENCE [LARGE SCALE GENOMIC DNA]</scope>
    <source>
        <strain evidence="4 5">DSM 29348</strain>
    </source>
</reference>
<evidence type="ECO:0000256" key="3">
    <source>
        <dbReference type="ARBA" id="ARBA00051383"/>
    </source>
</evidence>
<accession>A0A7W6DLC2</accession>
<gene>
    <name evidence="4" type="ORF">GGR44_002373</name>
</gene>
<dbReference type="AlphaFoldDB" id="A0A7W6DLC2"/>
<dbReference type="InterPro" id="IPR036291">
    <property type="entry name" value="NAD(P)-bd_dom_sf"/>
</dbReference>
<dbReference type="RefSeq" id="WP_183955771.1">
    <property type="nucleotide sequence ID" value="NZ_JACIEB010000005.1"/>
</dbReference>
<dbReference type="Pfam" id="PF13561">
    <property type="entry name" value="adh_short_C2"/>
    <property type="match status" value="1"/>
</dbReference>
<dbReference type="EMBL" id="JACIEB010000005">
    <property type="protein sequence ID" value="MBB3982707.1"/>
    <property type="molecule type" value="Genomic_DNA"/>
</dbReference>
<dbReference type="PANTHER" id="PTHR24321">
    <property type="entry name" value="DEHYDROGENASES, SHORT CHAIN"/>
    <property type="match status" value="1"/>
</dbReference>
<comment type="catalytic activity">
    <reaction evidence="3">
        <text>2,5-dichlorocyclohexa-2,5-dien-1,4-diol + NAD(+) = 2,5-dichlorohydroquinone + NADH + H(+)</text>
        <dbReference type="Rhea" id="RHEA:15741"/>
        <dbReference type="ChEBI" id="CHEBI:15378"/>
        <dbReference type="ChEBI" id="CHEBI:27545"/>
        <dbReference type="ChEBI" id="CHEBI:28975"/>
        <dbReference type="ChEBI" id="CHEBI:57540"/>
        <dbReference type="ChEBI" id="CHEBI:57945"/>
    </reaction>
</comment>
<proteinExistence type="inferred from homology"/>